<dbReference type="InterPro" id="IPR013766">
    <property type="entry name" value="Thioredoxin_domain"/>
</dbReference>
<dbReference type="CDD" id="cd02966">
    <property type="entry name" value="TlpA_like_family"/>
    <property type="match status" value="1"/>
</dbReference>
<dbReference type="GO" id="GO:0016491">
    <property type="term" value="F:oxidoreductase activity"/>
    <property type="evidence" value="ECO:0007669"/>
    <property type="project" value="InterPro"/>
</dbReference>
<evidence type="ECO:0000313" key="8">
    <source>
        <dbReference type="Proteomes" id="UP000245870"/>
    </source>
</evidence>
<keyword evidence="7" id="KW-0413">Isomerase</keyword>
<proteinExistence type="predicted"/>
<dbReference type="PROSITE" id="PS51352">
    <property type="entry name" value="THIOREDOXIN_2"/>
    <property type="match status" value="1"/>
</dbReference>
<dbReference type="InterPro" id="IPR036249">
    <property type="entry name" value="Thioredoxin-like_sf"/>
</dbReference>
<comment type="subcellular location">
    <subcellularLocation>
        <location evidence="1">Cell envelope</location>
    </subcellularLocation>
</comment>
<reference evidence="7 8" key="1">
    <citation type="submission" date="2018-05" db="EMBL/GenBank/DDBJ databases">
        <title>Genomic Encyclopedia of Type Strains, Phase IV (KMG-IV): sequencing the most valuable type-strain genomes for metagenomic binning, comparative biology and taxonomic classification.</title>
        <authorList>
            <person name="Goeker M."/>
        </authorList>
    </citation>
    <scope>NUCLEOTIDE SEQUENCE [LARGE SCALE GENOMIC DNA]</scope>
    <source>
        <strain evidence="7 8">DSM 100333</strain>
    </source>
</reference>
<keyword evidence="8" id="KW-1185">Reference proteome</keyword>
<evidence type="ECO:0000256" key="4">
    <source>
        <dbReference type="ARBA" id="ARBA00023284"/>
    </source>
</evidence>
<gene>
    <name evidence="7" type="ORF">C7379_103104</name>
</gene>
<dbReference type="InterPro" id="IPR025380">
    <property type="entry name" value="DUF4369"/>
</dbReference>
<keyword evidence="4" id="KW-0676">Redox-active center</keyword>
<keyword evidence="5" id="KW-0732">Signal</keyword>
<keyword evidence="3" id="KW-1015">Disulfide bond</keyword>
<dbReference type="OrthoDB" id="9794348at2"/>
<dbReference type="GO" id="GO:0017004">
    <property type="term" value="P:cytochrome complex assembly"/>
    <property type="evidence" value="ECO:0007669"/>
    <property type="project" value="UniProtKB-KW"/>
</dbReference>
<dbReference type="GO" id="GO:0016209">
    <property type="term" value="F:antioxidant activity"/>
    <property type="evidence" value="ECO:0007669"/>
    <property type="project" value="InterPro"/>
</dbReference>
<sequence length="379" mass="42165">MKKTIYALALMATAMMPSMASADNGNVRFKGDVKGLKDSLIVMYATQGGTQAKDTVIVKDGKFDFTVSVAGPTNLYAYTPATLRHEERVGFQAVAVPGETAELSGDLTKSYYFSGSKFYNEFNEADRAMEAASKPLDDFVGGLNSRMQAGEPREALMNEYQAKAPALKKQMLDGIMAFIKEHPNYEACAAIIPKLEQLDDMKEAVKLLSPSVRDGRMKPIYQSVITEMENQAKAEAEAAKKQAAGVTAPDFTLNDINGKPLALSSLRGKYVVLDFWGSWCGWCIKGFPEMKKYYEKYKGKFEILGVDCNDREEKWRKAVKDHALPWLHVYNTRDSKILEKYGVRGFPTKILVGPDGKIVKTYVGEDPAFYTFLDDTFGK</sequence>
<dbReference type="GO" id="GO:0016853">
    <property type="term" value="F:isomerase activity"/>
    <property type="evidence" value="ECO:0007669"/>
    <property type="project" value="UniProtKB-KW"/>
</dbReference>
<feature type="domain" description="Thioredoxin" evidence="6">
    <location>
        <begin position="242"/>
        <end position="379"/>
    </location>
</feature>
<protein>
    <submittedName>
        <fullName evidence="7">Thiol-disulfide isomerase/thioredoxin</fullName>
    </submittedName>
</protein>
<dbReference type="InterPro" id="IPR050553">
    <property type="entry name" value="Thioredoxin_ResA/DsbE_sf"/>
</dbReference>
<dbReference type="Gene3D" id="3.40.30.10">
    <property type="entry name" value="Glutaredoxin"/>
    <property type="match status" value="1"/>
</dbReference>
<feature type="signal peptide" evidence="5">
    <location>
        <begin position="1"/>
        <end position="22"/>
    </location>
</feature>
<dbReference type="Pfam" id="PF14289">
    <property type="entry name" value="DUF4369"/>
    <property type="match status" value="1"/>
</dbReference>
<dbReference type="RefSeq" id="WP_116615839.1">
    <property type="nucleotide sequence ID" value="NZ_QENY01000003.1"/>
</dbReference>
<dbReference type="InterPro" id="IPR000866">
    <property type="entry name" value="AhpC/TSA"/>
</dbReference>
<dbReference type="SUPFAM" id="SSF52833">
    <property type="entry name" value="Thioredoxin-like"/>
    <property type="match status" value="1"/>
</dbReference>
<evidence type="ECO:0000256" key="1">
    <source>
        <dbReference type="ARBA" id="ARBA00004196"/>
    </source>
</evidence>
<dbReference type="Proteomes" id="UP000245870">
    <property type="component" value="Unassembled WGS sequence"/>
</dbReference>
<dbReference type="GO" id="GO:0030313">
    <property type="term" value="C:cell envelope"/>
    <property type="evidence" value="ECO:0007669"/>
    <property type="project" value="UniProtKB-SubCell"/>
</dbReference>
<evidence type="ECO:0000259" key="6">
    <source>
        <dbReference type="PROSITE" id="PS51352"/>
    </source>
</evidence>
<evidence type="ECO:0000313" key="7">
    <source>
        <dbReference type="EMBL" id="PVX57981.1"/>
    </source>
</evidence>
<name>A0A2U0UK37_9BACT</name>
<dbReference type="PANTHER" id="PTHR42852">
    <property type="entry name" value="THIOL:DISULFIDE INTERCHANGE PROTEIN DSBE"/>
    <property type="match status" value="1"/>
</dbReference>
<comment type="caution">
    <text evidence="7">The sequence shown here is derived from an EMBL/GenBank/DDBJ whole genome shotgun (WGS) entry which is preliminary data.</text>
</comment>
<dbReference type="PANTHER" id="PTHR42852:SF6">
    <property type="entry name" value="THIOL:DISULFIDE INTERCHANGE PROTEIN DSBE"/>
    <property type="match status" value="1"/>
</dbReference>
<evidence type="ECO:0000256" key="2">
    <source>
        <dbReference type="ARBA" id="ARBA00022748"/>
    </source>
</evidence>
<accession>A0A2U0UK37</accession>
<keyword evidence="2" id="KW-0201">Cytochrome c-type biogenesis</keyword>
<evidence type="ECO:0000256" key="5">
    <source>
        <dbReference type="SAM" id="SignalP"/>
    </source>
</evidence>
<organism evidence="7 8">
    <name type="scientific">Hallella colorans</name>
    <dbReference type="NCBI Taxonomy" id="1703337"/>
    <lineage>
        <taxon>Bacteria</taxon>
        <taxon>Pseudomonadati</taxon>
        <taxon>Bacteroidota</taxon>
        <taxon>Bacteroidia</taxon>
        <taxon>Bacteroidales</taxon>
        <taxon>Prevotellaceae</taxon>
        <taxon>Hallella</taxon>
    </lineage>
</organism>
<dbReference type="Pfam" id="PF00578">
    <property type="entry name" value="AhpC-TSA"/>
    <property type="match status" value="1"/>
</dbReference>
<dbReference type="EMBL" id="QENY01000003">
    <property type="protein sequence ID" value="PVX57981.1"/>
    <property type="molecule type" value="Genomic_DNA"/>
</dbReference>
<evidence type="ECO:0000256" key="3">
    <source>
        <dbReference type="ARBA" id="ARBA00023157"/>
    </source>
</evidence>
<dbReference type="AlphaFoldDB" id="A0A2U0UK37"/>
<feature type="chain" id="PRO_5015508362" evidence="5">
    <location>
        <begin position="23"/>
        <end position="379"/>
    </location>
</feature>